<dbReference type="GO" id="GO:0000166">
    <property type="term" value="F:nucleotide binding"/>
    <property type="evidence" value="ECO:0007669"/>
    <property type="project" value="UniProtKB-KW"/>
</dbReference>
<dbReference type="AlphaFoldDB" id="A0A1V4QEH4"/>
<protein>
    <recommendedName>
        <fullName evidence="9">DUF86 domain-containing protein</fullName>
    </recommendedName>
</protein>
<dbReference type="PANTHER" id="PTHR34139">
    <property type="entry name" value="UPF0331 PROTEIN MJ0127"/>
    <property type="match status" value="1"/>
</dbReference>
<dbReference type="EMBL" id="MUKB01000080">
    <property type="protein sequence ID" value="OPX17763.1"/>
    <property type="molecule type" value="Genomic_DNA"/>
</dbReference>
<sequence length="113" mass="13423">MIKDSKMFIEHILECITLIEEYTANKTEEEFIGSTQLQDSVIRRIEIIGEAVRNIPEEIKEKYSEVPWKKIAGMRDILIHEYFGVDLELTWEVVEKDIPDLKKKMLKIREELK</sequence>
<evidence type="ECO:0000256" key="3">
    <source>
        <dbReference type="ARBA" id="ARBA00022722"/>
    </source>
</evidence>
<dbReference type="GO" id="GO:0016787">
    <property type="term" value="F:hydrolase activity"/>
    <property type="evidence" value="ECO:0007669"/>
    <property type="project" value="UniProtKB-KW"/>
</dbReference>
<evidence type="ECO:0000256" key="5">
    <source>
        <dbReference type="ARBA" id="ARBA00022801"/>
    </source>
</evidence>
<keyword evidence="5" id="KW-0378">Hydrolase</keyword>
<organism evidence="7 8">
    <name type="scientific">candidate division WOR-3 bacterium 4484_100</name>
    <dbReference type="NCBI Taxonomy" id="1936077"/>
    <lineage>
        <taxon>Bacteria</taxon>
        <taxon>Bacteria division WOR-3</taxon>
    </lineage>
</organism>
<evidence type="ECO:0000256" key="6">
    <source>
        <dbReference type="ARBA" id="ARBA00024207"/>
    </source>
</evidence>
<dbReference type="Gene3D" id="1.20.120.580">
    <property type="entry name" value="bsu32300-like"/>
    <property type="match status" value="1"/>
</dbReference>
<name>A0A1V4QEH4_UNCW3</name>
<dbReference type="InterPro" id="IPR037038">
    <property type="entry name" value="HepT-like_sf"/>
</dbReference>
<comment type="similarity">
    <text evidence="6">Belongs to the HepT RNase toxin family.</text>
</comment>
<dbReference type="PANTHER" id="PTHR34139:SF1">
    <property type="entry name" value="RNASE MJ1380-RELATED"/>
    <property type="match status" value="1"/>
</dbReference>
<dbReference type="Pfam" id="PF01934">
    <property type="entry name" value="HepT-like"/>
    <property type="match status" value="1"/>
</dbReference>
<accession>A0A1V4QEH4</accession>
<evidence type="ECO:0000256" key="1">
    <source>
        <dbReference type="ARBA" id="ARBA00022553"/>
    </source>
</evidence>
<dbReference type="Proteomes" id="UP000191663">
    <property type="component" value="Unassembled WGS sequence"/>
</dbReference>
<evidence type="ECO:0000256" key="4">
    <source>
        <dbReference type="ARBA" id="ARBA00022741"/>
    </source>
</evidence>
<keyword evidence="4" id="KW-0547">Nucleotide-binding</keyword>
<dbReference type="InterPro" id="IPR008201">
    <property type="entry name" value="HepT-like"/>
</dbReference>
<gene>
    <name evidence="7" type="ORF">BXT86_04740</name>
</gene>
<evidence type="ECO:0000313" key="8">
    <source>
        <dbReference type="Proteomes" id="UP000191663"/>
    </source>
</evidence>
<keyword evidence="1" id="KW-0597">Phosphoprotein</keyword>
<evidence type="ECO:0000313" key="7">
    <source>
        <dbReference type="EMBL" id="OPX17763.1"/>
    </source>
</evidence>
<evidence type="ECO:0008006" key="9">
    <source>
        <dbReference type="Google" id="ProtNLM"/>
    </source>
</evidence>
<comment type="caution">
    <text evidence="7">The sequence shown here is derived from an EMBL/GenBank/DDBJ whole genome shotgun (WGS) entry which is preliminary data.</text>
</comment>
<reference evidence="8" key="1">
    <citation type="submission" date="2017-01" db="EMBL/GenBank/DDBJ databases">
        <title>Novel pathways for hydrocarbon cycling and metabolic interdependencies in hydrothermal sediment communities.</title>
        <authorList>
            <person name="Dombrowski N."/>
            <person name="Seitz K."/>
            <person name="Teske A."/>
            <person name="Baker B."/>
        </authorList>
    </citation>
    <scope>NUCLEOTIDE SEQUENCE [LARGE SCALE GENOMIC DNA]</scope>
</reference>
<keyword evidence="2" id="KW-1277">Toxin-antitoxin system</keyword>
<dbReference type="GO" id="GO:0004540">
    <property type="term" value="F:RNA nuclease activity"/>
    <property type="evidence" value="ECO:0007669"/>
    <property type="project" value="InterPro"/>
</dbReference>
<evidence type="ECO:0000256" key="2">
    <source>
        <dbReference type="ARBA" id="ARBA00022649"/>
    </source>
</evidence>
<proteinExistence type="inferred from homology"/>
<keyword evidence="3" id="KW-0540">Nuclease</keyword>
<dbReference type="InterPro" id="IPR051813">
    <property type="entry name" value="HepT_RNase_toxin"/>
</dbReference>
<dbReference type="GO" id="GO:0110001">
    <property type="term" value="C:toxin-antitoxin complex"/>
    <property type="evidence" value="ECO:0007669"/>
    <property type="project" value="InterPro"/>
</dbReference>